<reference evidence="2 3" key="1">
    <citation type="submission" date="2020-03" db="EMBL/GenBank/DDBJ databases">
        <title>Genomic Encyclopedia of Type Strains, Phase IV (KMG-IV): sequencing the most valuable type-strain genomes for metagenomic binning, comparative biology and taxonomic classification.</title>
        <authorList>
            <person name="Goeker M."/>
        </authorList>
    </citation>
    <scope>NUCLEOTIDE SEQUENCE [LARGE SCALE GENOMIC DNA]</scope>
    <source>
        <strain evidence="2 3">DSM 22753</strain>
    </source>
</reference>
<keyword evidence="3" id="KW-1185">Reference proteome</keyword>
<keyword evidence="1" id="KW-0732">Signal</keyword>
<feature type="chain" id="PRO_5047543962" evidence="1">
    <location>
        <begin position="19"/>
        <end position="155"/>
    </location>
</feature>
<sequence>MRMLLTAAALCVATPAAAQEHANDADTKAVLTAIDALFTGLTTKDAAAITAATWPEGRATGTSTSASGEARVTGSDWATFAGRIATIPGKPVERNVDPHVHVDGDIAMVWTPYVFTLDGKFSHCGTNHFDLVRKAGVWKILNVTWTQRKTGCPPA</sequence>
<organism evidence="2 3">
    <name type="scientific">Sphingomonas japonica</name>
    <dbReference type="NCBI Taxonomy" id="511662"/>
    <lineage>
        <taxon>Bacteria</taxon>
        <taxon>Pseudomonadati</taxon>
        <taxon>Pseudomonadota</taxon>
        <taxon>Alphaproteobacteria</taxon>
        <taxon>Sphingomonadales</taxon>
        <taxon>Sphingomonadaceae</taxon>
        <taxon>Sphingomonas</taxon>
    </lineage>
</organism>
<comment type="caution">
    <text evidence="2">The sequence shown here is derived from an EMBL/GenBank/DDBJ whole genome shotgun (WGS) entry which is preliminary data.</text>
</comment>
<dbReference type="SUPFAM" id="SSF54427">
    <property type="entry name" value="NTF2-like"/>
    <property type="match status" value="1"/>
</dbReference>
<evidence type="ECO:0000256" key="1">
    <source>
        <dbReference type="SAM" id="SignalP"/>
    </source>
</evidence>
<proteinExistence type="predicted"/>
<gene>
    <name evidence="2" type="ORF">FHT01_002246</name>
</gene>
<feature type="signal peptide" evidence="1">
    <location>
        <begin position="1"/>
        <end position="18"/>
    </location>
</feature>
<dbReference type="InterPro" id="IPR039437">
    <property type="entry name" value="FrzH/put_lumazine-bd"/>
</dbReference>
<dbReference type="Gene3D" id="3.10.450.50">
    <property type="match status" value="1"/>
</dbReference>
<dbReference type="Pfam" id="PF12893">
    <property type="entry name" value="Lumazine_bd_2"/>
    <property type="match status" value="1"/>
</dbReference>
<dbReference type="InterPro" id="IPR032710">
    <property type="entry name" value="NTF2-like_dom_sf"/>
</dbReference>
<accession>A0ABX0U2A7</accession>
<evidence type="ECO:0000313" key="3">
    <source>
        <dbReference type="Proteomes" id="UP000788153"/>
    </source>
</evidence>
<dbReference type="RefSeq" id="WP_140047048.1">
    <property type="nucleotide sequence ID" value="NZ_BAAAEV010000001.1"/>
</dbReference>
<evidence type="ECO:0000313" key="2">
    <source>
        <dbReference type="EMBL" id="NIJ24704.1"/>
    </source>
</evidence>
<dbReference type="EMBL" id="JAASQP010000001">
    <property type="protein sequence ID" value="NIJ24704.1"/>
    <property type="molecule type" value="Genomic_DNA"/>
</dbReference>
<name>A0ABX0U2A7_9SPHN</name>
<dbReference type="Proteomes" id="UP000788153">
    <property type="component" value="Unassembled WGS sequence"/>
</dbReference>
<protein>
    <submittedName>
        <fullName evidence="2">Polyisoprenoid-binding protein YceI</fullName>
    </submittedName>
</protein>